<dbReference type="GeneTree" id="ENSGT00940000160558"/>
<dbReference type="Pfam" id="PF14604">
    <property type="entry name" value="SH3_9"/>
    <property type="match status" value="2"/>
</dbReference>
<evidence type="ECO:0000313" key="6">
    <source>
        <dbReference type="Ensembl" id="ENSPKIP00000002744.1"/>
    </source>
</evidence>
<dbReference type="FunFam" id="2.30.30.40:FF:000001">
    <property type="entry name" value="Sorbin and SH3 domain-containing protein 1 isoform 2"/>
    <property type="match status" value="1"/>
</dbReference>
<dbReference type="SMART" id="SM00326">
    <property type="entry name" value="SH3"/>
    <property type="match status" value="3"/>
</dbReference>
<dbReference type="PROSITE" id="PS50002">
    <property type="entry name" value="SH3"/>
    <property type="match status" value="3"/>
</dbReference>
<feature type="domain" description="SH3" evidence="5">
    <location>
        <begin position="1"/>
        <end position="58"/>
    </location>
</feature>
<dbReference type="STRING" id="1676925.ENSPKIP00000002744"/>
<dbReference type="CDD" id="cd11921">
    <property type="entry name" value="SH3_Vinexin_1"/>
    <property type="match status" value="1"/>
</dbReference>
<evidence type="ECO:0000256" key="1">
    <source>
        <dbReference type="ARBA" id="ARBA00022443"/>
    </source>
</evidence>
<reference evidence="6" key="2">
    <citation type="submission" date="2025-09" db="UniProtKB">
        <authorList>
            <consortium name="Ensembl"/>
        </authorList>
    </citation>
    <scope>IDENTIFICATION</scope>
</reference>
<proteinExistence type="predicted"/>
<keyword evidence="7" id="KW-1185">Reference proteome</keyword>
<dbReference type="InterPro" id="IPR036028">
    <property type="entry name" value="SH3-like_dom_sf"/>
</dbReference>
<evidence type="ECO:0000256" key="2">
    <source>
        <dbReference type="ARBA" id="ARBA00022737"/>
    </source>
</evidence>
<protein>
    <submittedName>
        <fullName evidence="6">Sorbin and SH3 domain containing 3</fullName>
    </submittedName>
</protein>
<keyword evidence="1 3" id="KW-0728">SH3 domain</keyword>
<dbReference type="PANTHER" id="PTHR14167">
    <property type="entry name" value="SH3 DOMAIN-CONTAINING"/>
    <property type="match status" value="1"/>
</dbReference>
<dbReference type="SUPFAM" id="SSF50044">
    <property type="entry name" value="SH3-domain"/>
    <property type="match status" value="3"/>
</dbReference>
<sequence length="279" mass="30974">MEAARAKFHFQAQSPKELTLQKGDVVYIHRQVDANWYQGEHHGRLGLFPANYVEILPPTEKPTPTMAPVQDVLEFGEAVALYNFKSDLPVELPLRKGERVCVLRRVDSSWLEGKLPGSNRTGIFPSSYVQVTKMPLVRSLSCGTSSPATVTLGHSSQLPPAPTSPKGTLIPPVSAPPSLVQPQTTPTLTKEAPNHMLVSIPGFTSTTLLLELTEHGCPPIHWPMYKAIYDYMPQKTDELELREQDVIHVLERCEDGWFVGISQRTKVLGTFPGNYVIPQ</sequence>
<dbReference type="PRINTS" id="PR00452">
    <property type="entry name" value="SH3DOMAIN"/>
</dbReference>
<keyword evidence="2" id="KW-0677">Repeat</keyword>
<dbReference type="Proteomes" id="UP000261540">
    <property type="component" value="Unplaced"/>
</dbReference>
<feature type="region of interest" description="Disordered" evidence="4">
    <location>
        <begin position="148"/>
        <end position="188"/>
    </location>
</feature>
<dbReference type="Gene3D" id="2.30.30.40">
    <property type="entry name" value="SH3 Domains"/>
    <property type="match status" value="3"/>
</dbReference>
<accession>A0A3B3QAE3</accession>
<reference evidence="6" key="1">
    <citation type="submission" date="2025-08" db="UniProtKB">
        <authorList>
            <consortium name="Ensembl"/>
        </authorList>
    </citation>
    <scope>IDENTIFICATION</scope>
</reference>
<feature type="domain" description="SH3" evidence="5">
    <location>
        <begin position="220"/>
        <end position="279"/>
    </location>
</feature>
<dbReference type="InterPro" id="IPR050384">
    <property type="entry name" value="Endophilin_SH3RF"/>
</dbReference>
<feature type="domain" description="SH3" evidence="5">
    <location>
        <begin position="73"/>
        <end position="134"/>
    </location>
</feature>
<dbReference type="InterPro" id="IPR001452">
    <property type="entry name" value="SH3_domain"/>
</dbReference>
<evidence type="ECO:0000256" key="4">
    <source>
        <dbReference type="SAM" id="MobiDB-lite"/>
    </source>
</evidence>
<dbReference type="PRINTS" id="PR00499">
    <property type="entry name" value="P67PHOX"/>
</dbReference>
<feature type="compositionally biased region" description="Polar residues" evidence="4">
    <location>
        <begin position="148"/>
        <end position="158"/>
    </location>
</feature>
<evidence type="ECO:0000313" key="7">
    <source>
        <dbReference type="Proteomes" id="UP000261540"/>
    </source>
</evidence>
<dbReference type="AlphaFoldDB" id="A0A3B3QAE3"/>
<dbReference type="Pfam" id="PF00018">
    <property type="entry name" value="SH3_1"/>
    <property type="match status" value="1"/>
</dbReference>
<organism evidence="6 7">
    <name type="scientific">Paramormyrops kingsleyae</name>
    <dbReference type="NCBI Taxonomy" id="1676925"/>
    <lineage>
        <taxon>Eukaryota</taxon>
        <taxon>Metazoa</taxon>
        <taxon>Chordata</taxon>
        <taxon>Craniata</taxon>
        <taxon>Vertebrata</taxon>
        <taxon>Euteleostomi</taxon>
        <taxon>Actinopterygii</taxon>
        <taxon>Neopterygii</taxon>
        <taxon>Teleostei</taxon>
        <taxon>Osteoglossocephala</taxon>
        <taxon>Osteoglossomorpha</taxon>
        <taxon>Osteoglossiformes</taxon>
        <taxon>Mormyridae</taxon>
        <taxon>Paramormyrops</taxon>
    </lineage>
</organism>
<dbReference type="InterPro" id="IPR035609">
    <property type="entry name" value="Vinexin_SH3_1"/>
</dbReference>
<name>A0A3B3QAE3_9TELE</name>
<dbReference type="Ensembl" id="ENSPKIT00000026694.1">
    <property type="protein sequence ID" value="ENSPKIP00000002744.1"/>
    <property type="gene ID" value="ENSPKIG00000020513.1"/>
</dbReference>
<dbReference type="PANTHER" id="PTHR14167:SF54">
    <property type="entry name" value="VINEXIN"/>
    <property type="match status" value="1"/>
</dbReference>
<evidence type="ECO:0000259" key="5">
    <source>
        <dbReference type="PROSITE" id="PS50002"/>
    </source>
</evidence>
<evidence type="ECO:0000256" key="3">
    <source>
        <dbReference type="PROSITE-ProRule" id="PRU00192"/>
    </source>
</evidence>